<dbReference type="PANTHER" id="PTHR43677">
    <property type="entry name" value="SHORT-CHAIN DEHYDROGENASE/REDUCTASE"/>
    <property type="match status" value="1"/>
</dbReference>
<comment type="caution">
    <text evidence="2">The sequence shown here is derived from an EMBL/GenBank/DDBJ whole genome shotgun (WGS) entry which is preliminary data.</text>
</comment>
<sequence>MFKGILIEGSRGDQQVSLKSIDEAQLPEGDVTIDVAYSTLNYKDALAITGRAPIAKTYPMVPGIDLAGVVTESSNPEFKAGDEVVLNGWGVGEKHWGGLAQKARLSGDWLIPLQAPFTARQAMAIGTAGYTAMLCVLALEKHGVTPESGDILVTGATGGVGSVAVAILAKLGYSVTAVTGRKEEEAYLKSLGAKQIMDRAELSEPGKPLARETWAGAIDVAGGQVLANVCAGMKYQGVVAACGLAAGMDFPSTVAPFILRGVTLCGIDSVMAPKADRLHAWKRLAQDLSPALLDSMITEVAFDDAIDAAGRLMDGKIRGRIVIPVAG</sequence>
<dbReference type="OrthoDB" id="9782155at2"/>
<dbReference type="Pfam" id="PF00107">
    <property type="entry name" value="ADH_zinc_N"/>
    <property type="match status" value="1"/>
</dbReference>
<dbReference type="AlphaFoldDB" id="A0A0P7ZDL4"/>
<dbReference type="Gene3D" id="3.90.180.10">
    <property type="entry name" value="Medium-chain alcohol dehydrogenases, catalytic domain"/>
    <property type="match status" value="1"/>
</dbReference>
<protein>
    <submittedName>
        <fullName evidence="2">Putative quinone oxidoreductase, YhdH/YhfP family</fullName>
    </submittedName>
</protein>
<dbReference type="Pfam" id="PF08240">
    <property type="entry name" value="ADH_N"/>
    <property type="match status" value="1"/>
</dbReference>
<dbReference type="InterPro" id="IPR013154">
    <property type="entry name" value="ADH-like_N"/>
</dbReference>
<evidence type="ECO:0000259" key="1">
    <source>
        <dbReference type="SMART" id="SM00829"/>
    </source>
</evidence>
<dbReference type="PANTHER" id="PTHR43677:SF1">
    <property type="entry name" value="ACRYLYL-COA REDUCTASE ACUI-RELATED"/>
    <property type="match status" value="1"/>
</dbReference>
<organism evidence="2 3">
    <name type="scientific">Marinobacter excellens HL-55</name>
    <dbReference type="NCBI Taxonomy" id="1305731"/>
    <lineage>
        <taxon>Bacteria</taxon>
        <taxon>Pseudomonadati</taxon>
        <taxon>Pseudomonadota</taxon>
        <taxon>Gammaproteobacteria</taxon>
        <taxon>Pseudomonadales</taxon>
        <taxon>Marinobacteraceae</taxon>
        <taxon>Marinobacter</taxon>
    </lineage>
</organism>
<dbReference type="EMBL" id="LJZQ01000033">
    <property type="protein sequence ID" value="KPQ27235.1"/>
    <property type="molecule type" value="Genomic_DNA"/>
</dbReference>
<dbReference type="SMART" id="SM00829">
    <property type="entry name" value="PKS_ER"/>
    <property type="match status" value="1"/>
</dbReference>
<dbReference type="STRING" id="1305731.GCA_000934705_03576"/>
<dbReference type="InterPro" id="IPR036291">
    <property type="entry name" value="NAD(P)-bd_dom_sf"/>
</dbReference>
<dbReference type="SUPFAM" id="SSF50129">
    <property type="entry name" value="GroES-like"/>
    <property type="match status" value="1"/>
</dbReference>
<dbReference type="Gene3D" id="3.40.50.720">
    <property type="entry name" value="NAD(P)-binding Rossmann-like Domain"/>
    <property type="match status" value="1"/>
</dbReference>
<dbReference type="SUPFAM" id="SSF51735">
    <property type="entry name" value="NAD(P)-binding Rossmann-fold domains"/>
    <property type="match status" value="1"/>
</dbReference>
<dbReference type="InterPro" id="IPR051397">
    <property type="entry name" value="Zn-ADH-like_protein"/>
</dbReference>
<dbReference type="InterPro" id="IPR020843">
    <property type="entry name" value="ER"/>
</dbReference>
<dbReference type="NCBIfam" id="TIGR02823">
    <property type="entry name" value="oxido_YhdH"/>
    <property type="match status" value="1"/>
</dbReference>
<dbReference type="InterPro" id="IPR011032">
    <property type="entry name" value="GroES-like_sf"/>
</dbReference>
<proteinExistence type="predicted"/>
<evidence type="ECO:0000313" key="2">
    <source>
        <dbReference type="EMBL" id="KPQ27235.1"/>
    </source>
</evidence>
<dbReference type="InterPro" id="IPR014188">
    <property type="entry name" value="Acrylyl-CoA_reductase_AcuI"/>
</dbReference>
<dbReference type="GO" id="GO:0043957">
    <property type="term" value="F:acryloyl-CoA reductase (NADPH) activity"/>
    <property type="evidence" value="ECO:0007669"/>
    <property type="project" value="TreeGrafter"/>
</dbReference>
<accession>A0A0P7ZDL4</accession>
<dbReference type="Proteomes" id="UP000050416">
    <property type="component" value="Unassembled WGS sequence"/>
</dbReference>
<dbReference type="CDD" id="cd08288">
    <property type="entry name" value="MDR_yhdh"/>
    <property type="match status" value="1"/>
</dbReference>
<reference evidence="2 3" key="1">
    <citation type="submission" date="2015-09" db="EMBL/GenBank/DDBJ databases">
        <title>Identification and resolution of microdiversity through metagenomic sequencing of parallel consortia.</title>
        <authorList>
            <person name="Nelson W.C."/>
            <person name="Romine M.F."/>
            <person name="Lindemann S.R."/>
        </authorList>
    </citation>
    <scope>NUCLEOTIDE SEQUENCE [LARGE SCALE GENOMIC DNA]</scope>
    <source>
        <strain evidence="2">HL-55</strain>
    </source>
</reference>
<evidence type="ECO:0000313" key="3">
    <source>
        <dbReference type="Proteomes" id="UP000050416"/>
    </source>
</evidence>
<dbReference type="PATRIC" id="fig|1305731.5.peg.1952"/>
<feature type="domain" description="Enoyl reductase (ER)" evidence="1">
    <location>
        <begin position="12"/>
        <end position="323"/>
    </location>
</feature>
<gene>
    <name evidence="2" type="ORF">HLUCCX14_15865</name>
</gene>
<dbReference type="InterPro" id="IPR013149">
    <property type="entry name" value="ADH-like_C"/>
</dbReference>
<name>A0A0P7ZDL4_9GAMM</name>